<reference evidence="1 2" key="1">
    <citation type="journal article" date="2021" name="ISME Commun">
        <title>Automated analysis of genomic sequences facilitates high-throughput and comprehensive description of bacteria.</title>
        <authorList>
            <person name="Hitch T.C.A."/>
        </authorList>
    </citation>
    <scope>NUCLEOTIDE SEQUENCE [LARGE SCALE GENOMIC DNA]</scope>
    <source>
        <strain evidence="1 2">Sanger_29</strain>
    </source>
</reference>
<accession>A0ABT2SLQ3</accession>
<dbReference type="Proteomes" id="UP001652338">
    <property type="component" value="Unassembled WGS sequence"/>
</dbReference>
<sequence length="71" mass="8084">MKFTEGYWLRSERSNGLFATEGYYVDEIPGGMRIVAPTAHTNDRGGTLNMPTITIQKRSAKQKLSLQRTRH</sequence>
<evidence type="ECO:0000313" key="2">
    <source>
        <dbReference type="Proteomes" id="UP001652338"/>
    </source>
</evidence>
<name>A0ABT2SLQ3_9FIRM</name>
<proteinExistence type="predicted"/>
<comment type="caution">
    <text evidence="1">The sequence shown here is derived from an EMBL/GenBank/DDBJ whole genome shotgun (WGS) entry which is preliminary data.</text>
</comment>
<keyword evidence="2" id="KW-1185">Reference proteome</keyword>
<evidence type="ECO:0000313" key="1">
    <source>
        <dbReference type="EMBL" id="MCU6725432.1"/>
    </source>
</evidence>
<dbReference type="RefSeq" id="WP_262654719.1">
    <property type="nucleotide sequence ID" value="NZ_JAOQKE010000009.1"/>
</dbReference>
<protein>
    <submittedName>
        <fullName evidence="1">Uncharacterized protein</fullName>
    </submittedName>
</protein>
<dbReference type="EMBL" id="JAOQKE010000009">
    <property type="protein sequence ID" value="MCU6725432.1"/>
    <property type="molecule type" value="Genomic_DNA"/>
</dbReference>
<dbReference type="Gene3D" id="2.60.40.1760">
    <property type="entry name" value="glycosyl hydrolase (family 31)"/>
    <property type="match status" value="1"/>
</dbReference>
<organism evidence="1 2">
    <name type="scientific">Muricoprocola aceti</name>
    <dbReference type="NCBI Taxonomy" id="2981772"/>
    <lineage>
        <taxon>Bacteria</taxon>
        <taxon>Bacillati</taxon>
        <taxon>Bacillota</taxon>
        <taxon>Clostridia</taxon>
        <taxon>Lachnospirales</taxon>
        <taxon>Lachnospiraceae</taxon>
        <taxon>Muricoprocola</taxon>
    </lineage>
</organism>
<gene>
    <name evidence="1" type="ORF">OCV47_08730</name>
</gene>